<gene>
    <name evidence="3" type="ORF">ACFFRI_21415</name>
</gene>
<comment type="caution">
    <text evidence="3">The sequence shown here is derived from an EMBL/GenBank/DDBJ whole genome shotgun (WGS) entry which is preliminary data.</text>
</comment>
<dbReference type="RefSeq" id="WP_211350806.1">
    <property type="nucleotide sequence ID" value="NZ_JBHMDG010000034.1"/>
</dbReference>
<evidence type="ECO:0000313" key="4">
    <source>
        <dbReference type="Proteomes" id="UP001589750"/>
    </source>
</evidence>
<dbReference type="Gene3D" id="3.40.50.1820">
    <property type="entry name" value="alpha/beta hydrolase"/>
    <property type="match status" value="1"/>
</dbReference>
<keyword evidence="3" id="KW-0378">Hydrolase</keyword>
<dbReference type="Proteomes" id="UP001589750">
    <property type="component" value="Unassembled WGS sequence"/>
</dbReference>
<keyword evidence="4" id="KW-1185">Reference proteome</keyword>
<dbReference type="InterPro" id="IPR029058">
    <property type="entry name" value="AB_hydrolase_fold"/>
</dbReference>
<dbReference type="PRINTS" id="PR00111">
    <property type="entry name" value="ABHYDROLASE"/>
</dbReference>
<evidence type="ECO:0000259" key="2">
    <source>
        <dbReference type="Pfam" id="PF12697"/>
    </source>
</evidence>
<dbReference type="InterPro" id="IPR000073">
    <property type="entry name" value="AB_hydrolase_1"/>
</dbReference>
<dbReference type="GO" id="GO:0016787">
    <property type="term" value="F:hydrolase activity"/>
    <property type="evidence" value="ECO:0007669"/>
    <property type="project" value="UniProtKB-KW"/>
</dbReference>
<sequence>MSVLERHRVSVTGPAGATPVLFAHGFGCDQAMWRFVAPAFEDRYRVVRFDLAGSGGSDLSQYDAEEYSTLGRYAEDVVEICRELRLEDVVFVGHSVAGMIGVLAHLADPGRFSRLVLVGPSARYIDDDGYVGGYSRADIAELLDLMDSNNLGWQQPLATMLMPGTELDAERSELDASFCRTRPDIARRFAAVTFLGDNRTDLVEVTVPTLVLQNRHDSIAPLPAGEFVRDAIPGATMQVIETSGHCAHLSAPAETIAAIDAFLPS</sequence>
<evidence type="ECO:0000313" key="3">
    <source>
        <dbReference type="EMBL" id="MFB9315617.1"/>
    </source>
</evidence>
<feature type="domain" description="AB hydrolase-1" evidence="2">
    <location>
        <begin position="20"/>
        <end position="257"/>
    </location>
</feature>
<reference evidence="3 4" key="1">
    <citation type="submission" date="2024-09" db="EMBL/GenBank/DDBJ databases">
        <authorList>
            <person name="Sun Q."/>
            <person name="Mori K."/>
        </authorList>
    </citation>
    <scope>NUCLEOTIDE SEQUENCE [LARGE SCALE GENOMIC DNA]</scope>
    <source>
        <strain evidence="3 4">JCM 9626</strain>
    </source>
</reference>
<accession>A0ABV5KGT7</accession>
<comment type="similarity">
    <text evidence="1">Belongs to the AB hydrolase superfamily.</text>
</comment>
<dbReference type="EMBL" id="JBHMDG010000034">
    <property type="protein sequence ID" value="MFB9315617.1"/>
    <property type="molecule type" value="Genomic_DNA"/>
</dbReference>
<dbReference type="SUPFAM" id="SSF53474">
    <property type="entry name" value="alpha/beta-Hydrolases"/>
    <property type="match status" value="1"/>
</dbReference>
<dbReference type="Pfam" id="PF12697">
    <property type="entry name" value="Abhydrolase_6"/>
    <property type="match status" value="1"/>
</dbReference>
<proteinExistence type="inferred from homology"/>
<organism evidence="3 4">
    <name type="scientific">Nocardioides plantarum</name>
    <dbReference type="NCBI Taxonomy" id="29299"/>
    <lineage>
        <taxon>Bacteria</taxon>
        <taxon>Bacillati</taxon>
        <taxon>Actinomycetota</taxon>
        <taxon>Actinomycetes</taxon>
        <taxon>Propionibacteriales</taxon>
        <taxon>Nocardioidaceae</taxon>
        <taxon>Nocardioides</taxon>
    </lineage>
</organism>
<dbReference type="PANTHER" id="PTHR43039">
    <property type="entry name" value="ESTERASE-RELATED"/>
    <property type="match status" value="1"/>
</dbReference>
<evidence type="ECO:0000256" key="1">
    <source>
        <dbReference type="ARBA" id="ARBA00008645"/>
    </source>
</evidence>
<protein>
    <submittedName>
        <fullName evidence="3">Alpha/beta fold hydrolase</fullName>
    </submittedName>
</protein>
<name>A0ABV5KGT7_9ACTN</name>